<organism evidence="4 5">
    <name type="scientific">Actinocrispum wychmicini</name>
    <dbReference type="NCBI Taxonomy" id="1213861"/>
    <lineage>
        <taxon>Bacteria</taxon>
        <taxon>Bacillati</taxon>
        <taxon>Actinomycetota</taxon>
        <taxon>Actinomycetes</taxon>
        <taxon>Pseudonocardiales</taxon>
        <taxon>Pseudonocardiaceae</taxon>
        <taxon>Actinocrispum</taxon>
    </lineage>
</organism>
<accession>A0A4R2JQW0</accession>
<dbReference type="PANTHER" id="PTHR43798:SF31">
    <property type="entry name" value="AB HYDROLASE SUPERFAMILY PROTEIN YCLE"/>
    <property type="match status" value="1"/>
</dbReference>
<dbReference type="PRINTS" id="PR00793">
    <property type="entry name" value="PROAMNOPTASE"/>
</dbReference>
<comment type="similarity">
    <text evidence="1">Belongs to the peptidase S33 family.</text>
</comment>
<sequence length="275" mass="30616">MVVTEDGCRLWAAEAGHGEAVVLCHGGPGLWDMFGDVADVLAPRVRVIRWDQRGCGRSERRGPYSLARTVRDLDAVRRHFGLDRMVVLGHSWGATLALRYALDQPDRVSKLIYVSGTGLGREWHEHYERNLAARLGNSGARLAELKGRARTASEDRELAVLQWSADFADASKATGYAERMADPWFEINYECNAAINREEREVWRETELVAACRTLAVPTLIVDGALDIRPRWAVDSLQQALLSATRVVVDNAGHVPWLEAPDEFGSALLTFLHES</sequence>
<dbReference type="GO" id="GO:0006508">
    <property type="term" value="P:proteolysis"/>
    <property type="evidence" value="ECO:0007669"/>
    <property type="project" value="InterPro"/>
</dbReference>
<keyword evidence="2" id="KW-0378">Hydrolase</keyword>
<proteinExistence type="inferred from homology"/>
<dbReference type="RefSeq" id="WP_132114537.1">
    <property type="nucleotide sequence ID" value="NZ_SLWS01000002.1"/>
</dbReference>
<protein>
    <submittedName>
        <fullName evidence="4">Proline iminopeptidase</fullName>
    </submittedName>
</protein>
<dbReference type="Proteomes" id="UP000295680">
    <property type="component" value="Unassembled WGS sequence"/>
</dbReference>
<evidence type="ECO:0000259" key="3">
    <source>
        <dbReference type="Pfam" id="PF00561"/>
    </source>
</evidence>
<dbReference type="AlphaFoldDB" id="A0A4R2JQW0"/>
<dbReference type="PRINTS" id="PR00111">
    <property type="entry name" value="ABHYDROLASE"/>
</dbReference>
<dbReference type="EMBL" id="SLWS01000002">
    <property type="protein sequence ID" value="TCO62631.1"/>
    <property type="molecule type" value="Genomic_DNA"/>
</dbReference>
<reference evidence="4 5" key="1">
    <citation type="submission" date="2019-03" db="EMBL/GenBank/DDBJ databases">
        <title>Genomic Encyclopedia of Type Strains, Phase IV (KMG-IV): sequencing the most valuable type-strain genomes for metagenomic binning, comparative biology and taxonomic classification.</title>
        <authorList>
            <person name="Goeker M."/>
        </authorList>
    </citation>
    <scope>NUCLEOTIDE SEQUENCE [LARGE SCALE GENOMIC DNA]</scope>
    <source>
        <strain evidence="4 5">DSM 45934</strain>
    </source>
</reference>
<dbReference type="SUPFAM" id="SSF53474">
    <property type="entry name" value="alpha/beta-Hydrolases"/>
    <property type="match status" value="1"/>
</dbReference>
<evidence type="ECO:0000256" key="1">
    <source>
        <dbReference type="ARBA" id="ARBA00010088"/>
    </source>
</evidence>
<comment type="caution">
    <text evidence="4">The sequence shown here is derived from an EMBL/GenBank/DDBJ whole genome shotgun (WGS) entry which is preliminary data.</text>
</comment>
<dbReference type="InterPro" id="IPR002410">
    <property type="entry name" value="Peptidase_S33"/>
</dbReference>
<dbReference type="Pfam" id="PF00561">
    <property type="entry name" value="Abhydrolase_1"/>
    <property type="match status" value="1"/>
</dbReference>
<gene>
    <name evidence="4" type="ORF">EV192_102770</name>
</gene>
<dbReference type="PANTHER" id="PTHR43798">
    <property type="entry name" value="MONOACYLGLYCEROL LIPASE"/>
    <property type="match status" value="1"/>
</dbReference>
<dbReference type="OrthoDB" id="9796770at2"/>
<evidence type="ECO:0000256" key="2">
    <source>
        <dbReference type="ARBA" id="ARBA00022801"/>
    </source>
</evidence>
<name>A0A4R2JQW0_9PSEU</name>
<keyword evidence="5" id="KW-1185">Reference proteome</keyword>
<dbReference type="InterPro" id="IPR029058">
    <property type="entry name" value="AB_hydrolase_fold"/>
</dbReference>
<dbReference type="InterPro" id="IPR050266">
    <property type="entry name" value="AB_hydrolase_sf"/>
</dbReference>
<dbReference type="InterPro" id="IPR000073">
    <property type="entry name" value="AB_hydrolase_1"/>
</dbReference>
<dbReference type="GO" id="GO:0016020">
    <property type="term" value="C:membrane"/>
    <property type="evidence" value="ECO:0007669"/>
    <property type="project" value="TreeGrafter"/>
</dbReference>
<feature type="domain" description="AB hydrolase-1" evidence="3">
    <location>
        <begin position="20"/>
        <end position="260"/>
    </location>
</feature>
<evidence type="ECO:0000313" key="4">
    <source>
        <dbReference type="EMBL" id="TCO62631.1"/>
    </source>
</evidence>
<dbReference type="Gene3D" id="3.40.50.1820">
    <property type="entry name" value="alpha/beta hydrolase"/>
    <property type="match status" value="1"/>
</dbReference>
<dbReference type="GO" id="GO:0004177">
    <property type="term" value="F:aminopeptidase activity"/>
    <property type="evidence" value="ECO:0007669"/>
    <property type="project" value="UniProtKB-EC"/>
</dbReference>
<evidence type="ECO:0000313" key="5">
    <source>
        <dbReference type="Proteomes" id="UP000295680"/>
    </source>
</evidence>